<dbReference type="Gene3D" id="2.40.128.110">
    <property type="entry name" value="Lipid/polyisoprenoid-binding, YceI-like"/>
    <property type="match status" value="1"/>
</dbReference>
<evidence type="ECO:0000256" key="1">
    <source>
        <dbReference type="ARBA" id="ARBA00008812"/>
    </source>
</evidence>
<gene>
    <name evidence="3" type="ORF">EDD35_7194</name>
</gene>
<dbReference type="RefSeq" id="WP_123686656.1">
    <property type="nucleotide sequence ID" value="NZ_RKHY01000001.1"/>
</dbReference>
<dbReference type="Proteomes" id="UP000274843">
    <property type="component" value="Unassembled WGS sequence"/>
</dbReference>
<evidence type="ECO:0000313" key="4">
    <source>
        <dbReference type="Proteomes" id="UP000274843"/>
    </source>
</evidence>
<dbReference type="EMBL" id="RKHY01000001">
    <property type="protein sequence ID" value="ROS44743.1"/>
    <property type="molecule type" value="Genomic_DNA"/>
</dbReference>
<evidence type="ECO:0000259" key="2">
    <source>
        <dbReference type="SMART" id="SM00867"/>
    </source>
</evidence>
<feature type="domain" description="Lipid/polyisoprenoid-binding YceI-like" evidence="2">
    <location>
        <begin position="8"/>
        <end position="155"/>
    </location>
</feature>
<dbReference type="SUPFAM" id="SSF101874">
    <property type="entry name" value="YceI-like"/>
    <property type="match status" value="1"/>
</dbReference>
<accession>A0A3N2H763</accession>
<dbReference type="GeneID" id="301848430"/>
<protein>
    <submittedName>
        <fullName evidence="3">Polyisoprenoid-binding protein YceI</fullName>
    </submittedName>
</protein>
<organism evidence="3 4">
    <name type="scientific">Amycolatopsis thermoflava</name>
    <dbReference type="NCBI Taxonomy" id="84480"/>
    <lineage>
        <taxon>Bacteria</taxon>
        <taxon>Bacillati</taxon>
        <taxon>Actinomycetota</taxon>
        <taxon>Actinomycetes</taxon>
        <taxon>Pseudonocardiales</taxon>
        <taxon>Pseudonocardiaceae</taxon>
        <taxon>Amycolatopsis</taxon>
        <taxon>Amycolatopsis methanolica group</taxon>
    </lineage>
</organism>
<evidence type="ECO:0000313" key="3">
    <source>
        <dbReference type="EMBL" id="ROS44743.1"/>
    </source>
</evidence>
<keyword evidence="4" id="KW-1185">Reference proteome</keyword>
<comment type="caution">
    <text evidence="3">The sequence shown here is derived from an EMBL/GenBank/DDBJ whole genome shotgun (WGS) entry which is preliminary data.</text>
</comment>
<reference evidence="3 4" key="1">
    <citation type="submission" date="2018-11" db="EMBL/GenBank/DDBJ databases">
        <title>Sequencing the genomes of 1000 actinobacteria strains.</title>
        <authorList>
            <person name="Klenk H.-P."/>
        </authorList>
    </citation>
    <scope>NUCLEOTIDE SEQUENCE [LARGE SCALE GENOMIC DNA]</scope>
    <source>
        <strain evidence="3 4">DSM 44348</strain>
    </source>
</reference>
<dbReference type="PANTHER" id="PTHR34406:SF1">
    <property type="entry name" value="PROTEIN YCEI"/>
    <property type="match status" value="1"/>
</dbReference>
<name>A0A3N2H763_9PSEU</name>
<dbReference type="InterPro" id="IPR007372">
    <property type="entry name" value="Lipid/polyisoprenoid-bd_YceI"/>
</dbReference>
<dbReference type="PANTHER" id="PTHR34406">
    <property type="entry name" value="PROTEIN YCEI"/>
    <property type="match status" value="1"/>
</dbReference>
<dbReference type="Pfam" id="PF04264">
    <property type="entry name" value="YceI"/>
    <property type="match status" value="1"/>
</dbReference>
<sequence length="157" mass="16701">MTAVRSGNWTVVAAATSARFTVRDLGFKRVTGTIPVRGGSVQGTDVRAELDLAGLDTGHPKRDADLRKPGLLDSAARPVLRFRGTAADAGRVDGALELRGTTCPVTLAVQPAPDDRPEAPHLIATGVLDRAPLRMRVPRFVIGRHIEITVDVRLVPG</sequence>
<comment type="similarity">
    <text evidence="1">Belongs to the UPF0312 family.</text>
</comment>
<proteinExistence type="inferred from homology"/>
<dbReference type="InterPro" id="IPR036761">
    <property type="entry name" value="TTHA0802/YceI-like_sf"/>
</dbReference>
<dbReference type="AlphaFoldDB" id="A0A3N2H763"/>
<dbReference type="SMART" id="SM00867">
    <property type="entry name" value="YceI"/>
    <property type="match status" value="1"/>
</dbReference>